<keyword evidence="2" id="KW-1185">Reference proteome</keyword>
<proteinExistence type="predicted"/>
<reference evidence="2" key="1">
    <citation type="journal article" date="2019" name="Int. J. Syst. Evol. Microbiol.">
        <title>The Global Catalogue of Microorganisms (GCM) 10K type strain sequencing project: providing services to taxonomists for standard genome sequencing and annotation.</title>
        <authorList>
            <consortium name="The Broad Institute Genomics Platform"/>
            <consortium name="The Broad Institute Genome Sequencing Center for Infectious Disease"/>
            <person name="Wu L."/>
            <person name="Ma J."/>
        </authorList>
    </citation>
    <scope>NUCLEOTIDE SEQUENCE [LARGE SCALE GENOMIC DNA]</scope>
    <source>
        <strain evidence="2">CECT 7806</strain>
    </source>
</reference>
<protein>
    <submittedName>
        <fullName evidence="1">Uncharacterized protein</fullName>
    </submittedName>
</protein>
<evidence type="ECO:0000313" key="2">
    <source>
        <dbReference type="Proteomes" id="UP001244297"/>
    </source>
</evidence>
<comment type="caution">
    <text evidence="1">The sequence shown here is derived from an EMBL/GenBank/DDBJ whole genome shotgun (WGS) entry which is preliminary data.</text>
</comment>
<organism evidence="1 2">
    <name type="scientific">Methylobacterium longum</name>
    <dbReference type="NCBI Taxonomy" id="767694"/>
    <lineage>
        <taxon>Bacteria</taxon>
        <taxon>Pseudomonadati</taxon>
        <taxon>Pseudomonadota</taxon>
        <taxon>Alphaproteobacteria</taxon>
        <taxon>Hyphomicrobiales</taxon>
        <taxon>Methylobacteriaceae</taxon>
        <taxon>Methylobacterium</taxon>
    </lineage>
</organism>
<dbReference type="Proteomes" id="UP001244297">
    <property type="component" value="Unassembled WGS sequence"/>
</dbReference>
<dbReference type="EMBL" id="JAUFPT010000069">
    <property type="protein sequence ID" value="MDN3573258.1"/>
    <property type="molecule type" value="Genomic_DNA"/>
</dbReference>
<name>A0ABT8ATT9_9HYPH</name>
<sequence>MEIRDGGDRSVLGTPLVTGKPLERVANLAIALKQALTDDRPVETRAAADRLLFDLGRTLVRIEAP</sequence>
<evidence type="ECO:0000313" key="1">
    <source>
        <dbReference type="EMBL" id="MDN3573258.1"/>
    </source>
</evidence>
<dbReference type="RefSeq" id="WP_238290331.1">
    <property type="nucleotide sequence ID" value="NZ_BPQS01000022.1"/>
</dbReference>
<gene>
    <name evidence="1" type="ORF">QWZ18_21875</name>
</gene>
<accession>A0ABT8ATT9</accession>